<evidence type="ECO:0000256" key="1">
    <source>
        <dbReference type="SAM" id="MobiDB-lite"/>
    </source>
</evidence>
<dbReference type="AlphaFoldDB" id="A0A097ERH7"/>
<proteinExistence type="predicted"/>
<dbReference type="STRING" id="1547445.LO80_09455"/>
<feature type="chain" id="PRO_5001930153" description="DOMON domain-containing protein" evidence="2">
    <location>
        <begin position="25"/>
        <end position="216"/>
    </location>
</feature>
<keyword evidence="4" id="KW-1185">Reference proteome</keyword>
<evidence type="ECO:0008006" key="5">
    <source>
        <dbReference type="Google" id="ProtNLM"/>
    </source>
</evidence>
<evidence type="ECO:0000256" key="2">
    <source>
        <dbReference type="SAM" id="SignalP"/>
    </source>
</evidence>
<gene>
    <name evidence="3" type="ORF">LO80_09455</name>
</gene>
<dbReference type="OrthoDB" id="5605567at2"/>
<reference evidence="3 4" key="1">
    <citation type="submission" date="2014-10" db="EMBL/GenBank/DDBJ databases">
        <title>Whole genome sequence of Francisella endociliophora strain FSC1006, isolated from a laboratory culture of the marine ciliate Euplotes raikovi.</title>
        <authorList>
            <person name="Granberg M."/>
            <person name="Backman S."/>
            <person name="Lundmark E."/>
            <person name="Nilsson E."/>
            <person name="Karlsson E."/>
            <person name="Thelaus J."/>
            <person name="Ohrman C."/>
            <person name="Larkeryd A."/>
            <person name="Stenberg P."/>
        </authorList>
    </citation>
    <scope>NUCLEOTIDE SEQUENCE [LARGE SCALE GENOMIC DNA]</scope>
    <source>
        <strain evidence="3 4">FSC1006</strain>
    </source>
</reference>
<feature type="signal peptide" evidence="2">
    <location>
        <begin position="1"/>
        <end position="24"/>
    </location>
</feature>
<keyword evidence="2" id="KW-0732">Signal</keyword>
<evidence type="ECO:0000313" key="4">
    <source>
        <dbReference type="Proteomes" id="UP000029672"/>
    </source>
</evidence>
<dbReference type="EMBL" id="CP009574">
    <property type="protein sequence ID" value="AIT10175.1"/>
    <property type="molecule type" value="Genomic_DNA"/>
</dbReference>
<feature type="region of interest" description="Disordered" evidence="1">
    <location>
        <begin position="24"/>
        <end position="55"/>
    </location>
</feature>
<dbReference type="PROSITE" id="PS51257">
    <property type="entry name" value="PROKAR_LIPOPROTEIN"/>
    <property type="match status" value="1"/>
</dbReference>
<protein>
    <recommendedName>
        <fullName evidence="5">DOMON domain-containing protein</fullName>
    </recommendedName>
</protein>
<dbReference type="HOGENOM" id="CLU_124374_0_0_6"/>
<dbReference type="Proteomes" id="UP000029672">
    <property type="component" value="Chromosome"/>
</dbReference>
<organism evidence="3 4">
    <name type="scientific">Candidatus Francisella endociliophora</name>
    <dbReference type="NCBI Taxonomy" id="653937"/>
    <lineage>
        <taxon>Bacteria</taxon>
        <taxon>Pseudomonadati</taxon>
        <taxon>Pseudomonadota</taxon>
        <taxon>Gammaproteobacteria</taxon>
        <taxon>Thiotrichales</taxon>
        <taxon>Francisellaceae</taxon>
        <taxon>Francisella</taxon>
    </lineage>
</organism>
<dbReference type="RefSeq" id="WP_040010549.1">
    <property type="nucleotide sequence ID" value="NZ_CP009574.1"/>
</dbReference>
<feature type="compositionally biased region" description="Polar residues" evidence="1">
    <location>
        <begin position="31"/>
        <end position="55"/>
    </location>
</feature>
<name>A0A097ERH7_9GAMM</name>
<dbReference type="KEGG" id="frf:LO80_09455"/>
<evidence type="ECO:0000313" key="3">
    <source>
        <dbReference type="EMBL" id="AIT10175.1"/>
    </source>
</evidence>
<sequence length="216" mass="23413">MRKVLPISLAVLFGSLLVSCSSSNSSDTESQQTDTQAVAQQSTQEVATNNDNICPTGQQVKTIDMQDMTFLYFKYEDHICATLKVDLDKDKTKDWSKDGSGWFAAGFGAPTMKGSNMFIFVPTNTDTKDTQYDVFANIGGAYGPTKPLDTKPADGQISLLSSSLGQVSFAIYPNNVDGVNIEDKKVDMIFSHSKAGATEFAPGHIAKYDGLAMDFE</sequence>
<accession>A0A097ERH7</accession>